<reference evidence="2 3" key="1">
    <citation type="submission" date="2019-07" db="EMBL/GenBank/DDBJ databases">
        <authorList>
            <person name="Abdullah A."/>
            <person name="Lima G.C."/>
            <person name="Cuneo C.K."/>
            <person name="Ennest D.C."/>
            <person name="Fritz K.J."/>
            <person name="Johnson B.T."/>
            <person name="Larson S.M."/>
            <person name="Lemunyete M.N."/>
            <person name="Murray M.B."/>
            <person name="Osmond D.E."/>
            <person name="Patras K.A."/>
            <person name="Ransibrahmanakul S."/>
            <person name="Simpson K.A."/>
            <person name="Thull B.S."/>
            <person name="Wetzel S."/>
            <person name="Bonilla J.A."/>
            <person name="Klyczek K."/>
            <person name="Garlena R.A."/>
            <person name="Russell D.A."/>
            <person name="Pope W.H."/>
            <person name="Jacobs-Sera D."/>
            <person name="Hatfull G.F."/>
        </authorList>
    </citation>
    <scope>NUCLEOTIDE SEQUENCE [LARGE SCALE GENOMIC DNA]</scope>
</reference>
<sequence length="117" mass="13579">MTKLEEFEENVAKAKRDLAVAEALSSEYGKKLAMAREEVHQADRRLDEARISLEEAVTEQYQAIHGKPVSFDDRYEFEKRWDARIEDERKYREEREAACKTEKEAVDVLTVSTNPGV</sequence>
<proteinExistence type="predicted"/>
<organism evidence="2 3">
    <name type="scientific">Arthrobacter phage Qui</name>
    <dbReference type="NCBI Taxonomy" id="2603260"/>
    <lineage>
        <taxon>Viruses</taxon>
        <taxon>Duplodnaviria</taxon>
        <taxon>Heunggongvirae</taxon>
        <taxon>Uroviricota</taxon>
        <taxon>Caudoviricetes</taxon>
        <taxon>Quivirus</taxon>
        <taxon>Quivirus qui</taxon>
    </lineage>
</organism>
<dbReference type="KEGG" id="vg:77936458"/>
<evidence type="ECO:0000313" key="3">
    <source>
        <dbReference type="Proteomes" id="UP000321915"/>
    </source>
</evidence>
<feature type="coiled-coil region" evidence="1">
    <location>
        <begin position="4"/>
        <end position="59"/>
    </location>
</feature>
<name>A0A5B8WK41_9CAUD</name>
<keyword evidence="3" id="KW-1185">Reference proteome</keyword>
<dbReference type="RefSeq" id="YP_010660462.1">
    <property type="nucleotide sequence ID" value="NC_070877.1"/>
</dbReference>
<keyword evidence="1" id="KW-0175">Coiled coil</keyword>
<evidence type="ECO:0000313" key="2">
    <source>
        <dbReference type="EMBL" id="QED11586.1"/>
    </source>
</evidence>
<dbReference type="Proteomes" id="UP000321915">
    <property type="component" value="Segment"/>
</dbReference>
<evidence type="ECO:0000256" key="1">
    <source>
        <dbReference type="SAM" id="Coils"/>
    </source>
</evidence>
<protein>
    <submittedName>
        <fullName evidence="2">Uncharacterized protein</fullName>
    </submittedName>
</protein>
<dbReference type="GeneID" id="77936458"/>
<accession>A0A5B8WK41</accession>
<gene>
    <name evidence="2" type="primary">96</name>
    <name evidence="2" type="ORF">SEA_QUI_96</name>
</gene>
<dbReference type="EMBL" id="MN183282">
    <property type="protein sequence ID" value="QED11586.1"/>
    <property type="molecule type" value="Genomic_DNA"/>
</dbReference>